<keyword evidence="3" id="KW-0479">Metal-binding</keyword>
<gene>
    <name evidence="7" type="ORF">GFER_07065</name>
</gene>
<evidence type="ECO:0000256" key="5">
    <source>
        <dbReference type="ARBA" id="ARBA00023014"/>
    </source>
</evidence>
<dbReference type="SUPFAM" id="SSF140490">
    <property type="entry name" value="Nqo1C-terminal domain-like"/>
    <property type="match status" value="1"/>
</dbReference>
<dbReference type="Gene3D" id="3.40.50.11540">
    <property type="entry name" value="NADH-ubiquinone oxidoreductase 51kDa subunit"/>
    <property type="match status" value="1"/>
</dbReference>
<dbReference type="SMART" id="SM00928">
    <property type="entry name" value="NADH_4Fe-4S"/>
    <property type="match status" value="1"/>
</dbReference>
<dbReference type="InterPro" id="IPR011538">
    <property type="entry name" value="Nuo51_FMN-bd"/>
</dbReference>
<dbReference type="Pfam" id="PF10589">
    <property type="entry name" value="NADH_4Fe-4S"/>
    <property type="match status" value="1"/>
</dbReference>
<feature type="domain" description="NADH-ubiquinone oxidoreductase 51kDa subunit iron-sulphur binding" evidence="6">
    <location>
        <begin position="449"/>
        <end position="494"/>
    </location>
</feature>
<keyword evidence="5" id="KW-0411">Iron-sulfur</keyword>
<dbReference type="CDD" id="cd02980">
    <property type="entry name" value="TRX_Fd_family"/>
    <property type="match status" value="1"/>
</dbReference>
<dbReference type="Pfam" id="PF01512">
    <property type="entry name" value="Complex1_51K"/>
    <property type="match status" value="1"/>
</dbReference>
<dbReference type="EMBL" id="JWJD01000002">
    <property type="protein sequence ID" value="KIH76858.1"/>
    <property type="molecule type" value="Genomic_DNA"/>
</dbReference>
<dbReference type="GO" id="GO:0051539">
    <property type="term" value="F:4 iron, 4 sulfur cluster binding"/>
    <property type="evidence" value="ECO:0007669"/>
    <property type="project" value="UniProtKB-KW"/>
</dbReference>
<dbReference type="InterPro" id="IPR037207">
    <property type="entry name" value="Nuop51_4Fe4S-bd_sf"/>
</dbReference>
<dbReference type="PROSITE" id="PS00645">
    <property type="entry name" value="COMPLEX1_51K_2"/>
    <property type="match status" value="1"/>
</dbReference>
<proteinExistence type="inferred from homology"/>
<dbReference type="Gene3D" id="3.40.30.10">
    <property type="entry name" value="Glutaredoxin"/>
    <property type="match status" value="1"/>
</dbReference>
<dbReference type="Pfam" id="PF01257">
    <property type="entry name" value="2Fe-2S_thioredx"/>
    <property type="match status" value="1"/>
</dbReference>
<comment type="caution">
    <text evidence="7">The sequence shown here is derived from an EMBL/GenBank/DDBJ whole genome shotgun (WGS) entry which is preliminary data.</text>
</comment>
<keyword evidence="8" id="KW-1185">Reference proteome</keyword>
<dbReference type="Gene3D" id="6.10.250.1450">
    <property type="match status" value="1"/>
</dbReference>
<keyword evidence="2" id="KW-0004">4Fe-4S</keyword>
<dbReference type="FunFam" id="1.20.1440.230:FF:000001">
    <property type="entry name" value="Mitochondrial NADH dehydrogenase flavoprotein 1"/>
    <property type="match status" value="1"/>
</dbReference>
<name>A0A0C2EE34_9BACT</name>
<dbReference type="AlphaFoldDB" id="A0A0C2EE34"/>
<evidence type="ECO:0000256" key="3">
    <source>
        <dbReference type="ARBA" id="ARBA00022723"/>
    </source>
</evidence>
<evidence type="ECO:0000313" key="7">
    <source>
        <dbReference type="EMBL" id="KIH76858.1"/>
    </source>
</evidence>
<dbReference type="Proteomes" id="UP000035068">
    <property type="component" value="Unassembled WGS sequence"/>
</dbReference>
<dbReference type="FunFam" id="3.40.50.11540:FF:000001">
    <property type="entry name" value="NADH dehydrogenase [ubiquinone] flavoprotein 1, mitochondrial"/>
    <property type="match status" value="1"/>
</dbReference>
<sequence length="569" mass="61451">MNPTELQERAEQERQRQGQMSLRLFLCYSTPCLSAGADRVKAVLDEEIAARKSHSDVSLEVVATGCMGPCSRGPLLRITQADGSEQIFEKVTPESAHAILSAQFSKNAPVTEELSSHLPFFTQQTRIVLDNNGRIDPEKIEHSLARSAYSALAHALQEMTPEQVCGEITHSGLRGRGGGGYPTGVKWDLVRKAPGERKYVVANGDEGDPGAYMDRTIMESDPHRVLEGLAIAGYAVGAEQGYIYVRGEYPLAAARLAKAIKAAEKSGLLGSRILDSGFNFRIDLRVGAGAFVCGEETALMTSIMGRRGQPVPRPPYPAHSGLWGQPTLINNVETFANIAPIIRNGADWFAGFGTERSKGTKVFALCGEVVNSGLIEVEMGISLRNIVFDIGGGLPDGGNFKAAQTGGPSGGCIPSTHLDTPVDYESLKELGSIMGSGGLIVMNETSCMPDVAKFFMEFCLDESCGKCVPCRVGTVEMHRLLTRITDGSAVAEDLQTLEELCGLVQETSLCGLGMTAPNPVLNTLLYFRDEYLAHVEEKRCPAGICKLDQIPLYKLPEHIDQLTILKEQI</sequence>
<dbReference type="Gene3D" id="3.10.20.600">
    <property type="match status" value="1"/>
</dbReference>
<evidence type="ECO:0000256" key="2">
    <source>
        <dbReference type="ARBA" id="ARBA00022485"/>
    </source>
</evidence>
<evidence type="ECO:0000259" key="6">
    <source>
        <dbReference type="SMART" id="SM00928"/>
    </source>
</evidence>
<dbReference type="PANTHER" id="PTHR43578:SF3">
    <property type="entry name" value="NADH-QUINONE OXIDOREDUCTASE SUBUNIT F"/>
    <property type="match status" value="1"/>
</dbReference>
<dbReference type="RefSeq" id="WP_040097885.1">
    <property type="nucleotide sequence ID" value="NZ_JWJD01000002.1"/>
</dbReference>
<dbReference type="SUPFAM" id="SSF142984">
    <property type="entry name" value="Nqo1 middle domain-like"/>
    <property type="match status" value="1"/>
</dbReference>
<dbReference type="SUPFAM" id="SSF52833">
    <property type="entry name" value="Thioredoxin-like"/>
    <property type="match status" value="1"/>
</dbReference>
<evidence type="ECO:0000256" key="4">
    <source>
        <dbReference type="ARBA" id="ARBA00023004"/>
    </source>
</evidence>
<dbReference type="SUPFAM" id="SSF142019">
    <property type="entry name" value="Nqo1 FMN-binding domain-like"/>
    <property type="match status" value="1"/>
</dbReference>
<dbReference type="GO" id="GO:0010181">
    <property type="term" value="F:FMN binding"/>
    <property type="evidence" value="ECO:0007669"/>
    <property type="project" value="InterPro"/>
</dbReference>
<dbReference type="Gene3D" id="1.20.1440.230">
    <property type="entry name" value="NADH-ubiquinone oxidoreductase 51kDa subunit, iron-sulphur binding domain"/>
    <property type="match status" value="1"/>
</dbReference>
<dbReference type="InterPro" id="IPR001949">
    <property type="entry name" value="NADH-UbQ_OxRdtase_51kDa_CS"/>
</dbReference>
<organism evidence="7 8">
    <name type="scientific">Geoalkalibacter ferrihydriticus DSM 17813</name>
    <dbReference type="NCBI Taxonomy" id="1121915"/>
    <lineage>
        <taxon>Bacteria</taxon>
        <taxon>Pseudomonadati</taxon>
        <taxon>Thermodesulfobacteriota</taxon>
        <taxon>Desulfuromonadia</taxon>
        <taxon>Desulfuromonadales</taxon>
        <taxon>Geoalkalibacteraceae</taxon>
        <taxon>Geoalkalibacter</taxon>
    </lineage>
</organism>
<comment type="similarity">
    <text evidence="1">Belongs to the complex I 51 kDa subunit family.</text>
</comment>
<evidence type="ECO:0000313" key="8">
    <source>
        <dbReference type="Proteomes" id="UP000035068"/>
    </source>
</evidence>
<keyword evidence="4" id="KW-0408">Iron</keyword>
<dbReference type="PANTHER" id="PTHR43578">
    <property type="entry name" value="NADH-QUINONE OXIDOREDUCTASE SUBUNIT F"/>
    <property type="match status" value="1"/>
</dbReference>
<dbReference type="InterPro" id="IPR037225">
    <property type="entry name" value="Nuo51_FMN-bd_sf"/>
</dbReference>
<dbReference type="InterPro" id="IPR036249">
    <property type="entry name" value="Thioredoxin-like_sf"/>
</dbReference>
<evidence type="ECO:0000256" key="1">
    <source>
        <dbReference type="ARBA" id="ARBA00007523"/>
    </source>
</evidence>
<accession>A0A0C2EE34</accession>
<dbReference type="GO" id="GO:0046872">
    <property type="term" value="F:metal ion binding"/>
    <property type="evidence" value="ECO:0007669"/>
    <property type="project" value="UniProtKB-KW"/>
</dbReference>
<protein>
    <submittedName>
        <fullName evidence="7">NADH dehydrogenase</fullName>
    </submittedName>
</protein>
<reference evidence="7 8" key="1">
    <citation type="submission" date="2014-12" db="EMBL/GenBank/DDBJ databases">
        <title>Genomes of Geoalkalibacter ferrihydriticus and Geoalkalibacter subterraneus, two haloalkaliphilic metal-reducing members of the Geobacteraceae.</title>
        <authorList>
            <person name="Badalamenti J.P."/>
            <person name="Torres C.I."/>
            <person name="Krajmalnik-Brown R."/>
            <person name="Bond D.R."/>
        </authorList>
    </citation>
    <scope>NUCLEOTIDE SEQUENCE [LARGE SCALE GENOMIC DNA]</scope>
    <source>
        <strain evidence="7 8">DSM 17813</strain>
    </source>
</reference>
<dbReference type="InterPro" id="IPR019575">
    <property type="entry name" value="Nuop51_4Fe4S-bd"/>
</dbReference>
<dbReference type="GO" id="GO:0008137">
    <property type="term" value="F:NADH dehydrogenase (ubiquinone) activity"/>
    <property type="evidence" value="ECO:0007669"/>
    <property type="project" value="InterPro"/>
</dbReference>